<evidence type="ECO:0000256" key="1">
    <source>
        <dbReference type="SAM" id="MobiDB-lite"/>
    </source>
</evidence>
<dbReference type="GeneTree" id="ENSGT01040000244506"/>
<dbReference type="Proteomes" id="UP000001646">
    <property type="component" value="Unplaced"/>
</dbReference>
<organism evidence="2 3">
    <name type="scientific">Anolis carolinensis</name>
    <name type="common">Green anole</name>
    <name type="synonym">American chameleon</name>
    <dbReference type="NCBI Taxonomy" id="28377"/>
    <lineage>
        <taxon>Eukaryota</taxon>
        <taxon>Metazoa</taxon>
        <taxon>Chordata</taxon>
        <taxon>Craniata</taxon>
        <taxon>Vertebrata</taxon>
        <taxon>Euteleostomi</taxon>
        <taxon>Lepidosauria</taxon>
        <taxon>Squamata</taxon>
        <taxon>Bifurcata</taxon>
        <taxon>Unidentata</taxon>
        <taxon>Episquamata</taxon>
        <taxon>Toxicofera</taxon>
        <taxon>Iguania</taxon>
        <taxon>Dactyloidae</taxon>
        <taxon>Anolis</taxon>
    </lineage>
</organism>
<proteinExistence type="predicted"/>
<protein>
    <submittedName>
        <fullName evidence="2">Uncharacterized protein</fullName>
    </submittedName>
</protein>
<feature type="compositionally biased region" description="Polar residues" evidence="1">
    <location>
        <begin position="1"/>
        <end position="32"/>
    </location>
</feature>
<feature type="region of interest" description="Disordered" evidence="1">
    <location>
        <begin position="1"/>
        <end position="67"/>
    </location>
</feature>
<keyword evidence="3" id="KW-1185">Reference proteome</keyword>
<name>A0A803TWE9_ANOCA</name>
<accession>A0A803TWE9</accession>
<dbReference type="Ensembl" id="ENSACAT00000050756.1">
    <property type="protein sequence ID" value="ENSACAP00000039539.1"/>
    <property type="gene ID" value="ENSACAG00000044888.1"/>
</dbReference>
<evidence type="ECO:0000313" key="3">
    <source>
        <dbReference type="Proteomes" id="UP000001646"/>
    </source>
</evidence>
<reference evidence="2" key="3">
    <citation type="submission" date="2025-09" db="UniProtKB">
        <authorList>
            <consortium name="Ensembl"/>
        </authorList>
    </citation>
    <scope>IDENTIFICATION</scope>
</reference>
<dbReference type="InParanoid" id="A0A803TWE9"/>
<dbReference type="AlphaFoldDB" id="A0A803TWE9"/>
<reference evidence="2" key="2">
    <citation type="submission" date="2025-08" db="UniProtKB">
        <authorList>
            <consortium name="Ensembl"/>
        </authorList>
    </citation>
    <scope>IDENTIFICATION</scope>
</reference>
<reference evidence="2" key="1">
    <citation type="submission" date="2009-12" db="EMBL/GenBank/DDBJ databases">
        <title>The Genome Sequence of Anolis carolinensis (Green Anole Lizard).</title>
        <authorList>
            <consortium name="The Genome Sequencing Platform"/>
            <person name="Di Palma F."/>
            <person name="Alfoldi J."/>
            <person name="Heiman D."/>
            <person name="Young S."/>
            <person name="Grabherr M."/>
            <person name="Johnson J."/>
            <person name="Lander E.S."/>
            <person name="Lindblad-Toh K."/>
        </authorList>
    </citation>
    <scope>NUCLEOTIDE SEQUENCE [LARGE SCALE GENOMIC DNA]</scope>
    <source>
        <strain evidence="2">JBL SC #1</strain>
    </source>
</reference>
<evidence type="ECO:0000313" key="2">
    <source>
        <dbReference type="Ensembl" id="ENSACAP00000039539.1"/>
    </source>
</evidence>
<sequence>MSDSTWMSADQHLNSSLSPSQAEGMRSPQNIHSQEDGEARGCKGTKRPPSVEGKKGPLSSKTRRREGGLLNSLCLSGAENKDTGCVAPGKDLGMKSSRVMQQFKNMPT</sequence>